<dbReference type="InterPro" id="IPR027443">
    <property type="entry name" value="IPNS-like_sf"/>
</dbReference>
<dbReference type="AlphaFoldDB" id="A0A8I0T7S9"/>
<dbReference type="EMBL" id="AQHF01000034">
    <property type="protein sequence ID" value="MBE0348529.1"/>
    <property type="molecule type" value="Genomic_DNA"/>
</dbReference>
<sequence>MCSEVSRLLTKSWNPHVNHRDYVGDWDVLPLRCQLEHTNAHPILQCFAMGDGSEWKNLPLMDSLPTIRSLIWSLQCDVKSARLMRLKPGAYIKPHRDRGLCLCKGEVRLHVPILANDEVLFLVNGKVVPMAVGELWYINADKTHSVKNNGGNDRVNLVIDCVVNEWIAEHIKGESMTHSI</sequence>
<comment type="caution">
    <text evidence="2">The sequence shown here is derived from an EMBL/GenBank/DDBJ whole genome shotgun (WGS) entry which is preliminary data.</text>
</comment>
<evidence type="ECO:0000313" key="3">
    <source>
        <dbReference type="Proteomes" id="UP000660708"/>
    </source>
</evidence>
<keyword evidence="3" id="KW-1185">Reference proteome</keyword>
<dbReference type="Gene3D" id="2.60.120.330">
    <property type="entry name" value="B-lactam Antibiotic, Isopenicillin N Synthase, Chain"/>
    <property type="match status" value="1"/>
</dbReference>
<evidence type="ECO:0000313" key="2">
    <source>
        <dbReference type="EMBL" id="MBE0348529.1"/>
    </source>
</evidence>
<reference evidence="2 3" key="1">
    <citation type="submission" date="2015-06" db="EMBL/GenBank/DDBJ databases">
        <title>Genome sequence of Pseudoalteromonas peptidolytica.</title>
        <authorList>
            <person name="Xie B.-B."/>
            <person name="Rong J.-C."/>
            <person name="Qin Q.-L."/>
            <person name="Zhang Y.-Z."/>
        </authorList>
    </citation>
    <scope>NUCLEOTIDE SEQUENCE [LARGE SCALE GENOMIC DNA]</scope>
    <source>
        <strain evidence="2 3">F12-50-A1</strain>
    </source>
</reference>
<dbReference type="Proteomes" id="UP000660708">
    <property type="component" value="Unassembled WGS sequence"/>
</dbReference>
<accession>A0A8I0T7S9</accession>
<gene>
    <name evidence="2" type="ORF">PPEP_b0291</name>
</gene>
<dbReference type="Pfam" id="PF05118">
    <property type="entry name" value="Asp_Arg_Hydrox"/>
    <property type="match status" value="1"/>
</dbReference>
<proteinExistence type="predicted"/>
<feature type="domain" description="Aspartyl/asparaginy/proline hydroxylase" evidence="1">
    <location>
        <begin position="70"/>
        <end position="161"/>
    </location>
</feature>
<name>A0A8I0T7S9_9GAMM</name>
<evidence type="ECO:0000259" key="1">
    <source>
        <dbReference type="Pfam" id="PF05118"/>
    </source>
</evidence>
<dbReference type="InterPro" id="IPR007803">
    <property type="entry name" value="Asp/Arg/Pro-Hydrxlase"/>
</dbReference>
<dbReference type="SUPFAM" id="SSF51197">
    <property type="entry name" value="Clavaminate synthase-like"/>
    <property type="match status" value="1"/>
</dbReference>
<organism evidence="2 3">
    <name type="scientific">Pseudoalteromonas peptidolytica F12-50-A1</name>
    <dbReference type="NCBI Taxonomy" id="1315280"/>
    <lineage>
        <taxon>Bacteria</taxon>
        <taxon>Pseudomonadati</taxon>
        <taxon>Pseudomonadota</taxon>
        <taxon>Gammaproteobacteria</taxon>
        <taxon>Alteromonadales</taxon>
        <taxon>Pseudoalteromonadaceae</taxon>
        <taxon>Pseudoalteromonas</taxon>
    </lineage>
</organism>
<protein>
    <recommendedName>
        <fullName evidence="1">Aspartyl/asparaginy/proline hydroxylase domain-containing protein</fullName>
    </recommendedName>
</protein>